<dbReference type="EMBL" id="FXAN01000106">
    <property type="protein sequence ID" value="SMG02600.1"/>
    <property type="molecule type" value="Genomic_DNA"/>
</dbReference>
<keyword evidence="1" id="KW-0472">Membrane</keyword>
<organism evidence="2 3">
    <name type="scientific">Burkholderia singularis</name>
    <dbReference type="NCBI Taxonomy" id="1503053"/>
    <lineage>
        <taxon>Bacteria</taxon>
        <taxon>Pseudomonadati</taxon>
        <taxon>Pseudomonadota</taxon>
        <taxon>Betaproteobacteria</taxon>
        <taxon>Burkholderiales</taxon>
        <taxon>Burkholderiaceae</taxon>
        <taxon>Burkholderia</taxon>
        <taxon>pseudomallei group</taxon>
    </lineage>
</organism>
<evidence type="ECO:0000313" key="2">
    <source>
        <dbReference type="EMBL" id="SMG02600.1"/>
    </source>
</evidence>
<proteinExistence type="predicted"/>
<feature type="transmembrane region" description="Helical" evidence="1">
    <location>
        <begin position="47"/>
        <end position="68"/>
    </location>
</feature>
<evidence type="ECO:0000313" key="3">
    <source>
        <dbReference type="Proteomes" id="UP000198460"/>
    </source>
</evidence>
<dbReference type="Proteomes" id="UP000198460">
    <property type="component" value="Unassembled WGS sequence"/>
</dbReference>
<gene>
    <name evidence="2" type="ORF">BSIN_1042</name>
</gene>
<keyword evidence="1" id="KW-1133">Transmembrane helix</keyword>
<protein>
    <submittedName>
        <fullName evidence="2">ATP synthase protein I</fullName>
    </submittedName>
</protein>
<keyword evidence="1" id="KW-0812">Transmembrane</keyword>
<evidence type="ECO:0000256" key="1">
    <source>
        <dbReference type="SAM" id="Phobius"/>
    </source>
</evidence>
<feature type="transmembrane region" description="Helical" evidence="1">
    <location>
        <begin position="12"/>
        <end position="41"/>
    </location>
</feature>
<accession>A0A238HBP8</accession>
<name>A0A238HBP8_9BURK</name>
<reference evidence="2 3" key="1">
    <citation type="submission" date="2017-04" db="EMBL/GenBank/DDBJ databases">
        <authorList>
            <person name="Afonso C.L."/>
            <person name="Miller P.J."/>
            <person name="Scott M.A."/>
            <person name="Spackman E."/>
            <person name="Goraichik I."/>
            <person name="Dimitrov K.M."/>
            <person name="Suarez D.L."/>
            <person name="Swayne D.E."/>
        </authorList>
    </citation>
    <scope>NUCLEOTIDE SEQUENCE [LARGE SCALE GENOMIC DNA]</scope>
    <source>
        <strain evidence="2">LMG 28154</strain>
    </source>
</reference>
<sequence length="69" mass="7545">MPSALFAARLRLAGAGSVMGWMSGEALKLGVTIAMFVAVALEYPGVHWTALLVTYFVVLKTYWLALAWR</sequence>
<dbReference type="AlphaFoldDB" id="A0A238HBP8"/>